<dbReference type="GO" id="GO:0042026">
    <property type="term" value="P:protein refolding"/>
    <property type="evidence" value="ECO:0007669"/>
    <property type="project" value="TreeGrafter"/>
</dbReference>
<dbReference type="CDD" id="cd00498">
    <property type="entry name" value="Hsp33"/>
    <property type="match status" value="1"/>
</dbReference>
<dbReference type="AlphaFoldDB" id="K1SXM7"/>
<reference evidence="1" key="1">
    <citation type="journal article" date="2013" name="Environ. Microbiol.">
        <title>Microbiota from the distal guts of lean and obese adolescents exhibit partial functional redundancy besides clear differences in community structure.</title>
        <authorList>
            <person name="Ferrer M."/>
            <person name="Ruiz A."/>
            <person name="Lanza F."/>
            <person name="Haange S.B."/>
            <person name="Oberbach A."/>
            <person name="Till H."/>
            <person name="Bargiela R."/>
            <person name="Campoy C."/>
            <person name="Segura M.T."/>
            <person name="Richter M."/>
            <person name="von Bergen M."/>
            <person name="Seifert J."/>
            <person name="Suarez A."/>
        </authorList>
    </citation>
    <scope>NUCLEOTIDE SEQUENCE</scope>
</reference>
<dbReference type="PANTHER" id="PTHR30111:SF1">
    <property type="entry name" value="33 KDA CHAPERONIN"/>
    <property type="match status" value="1"/>
</dbReference>
<gene>
    <name evidence="1" type="ORF">LEA_10342</name>
</gene>
<dbReference type="Pfam" id="PF01430">
    <property type="entry name" value="HSP33"/>
    <property type="match status" value="1"/>
</dbReference>
<feature type="non-terminal residue" evidence="1">
    <location>
        <position position="1"/>
    </location>
</feature>
<dbReference type="GO" id="GO:0044183">
    <property type="term" value="F:protein folding chaperone"/>
    <property type="evidence" value="ECO:0007669"/>
    <property type="project" value="TreeGrafter"/>
</dbReference>
<evidence type="ECO:0000313" key="1">
    <source>
        <dbReference type="EMBL" id="EKC65402.1"/>
    </source>
</evidence>
<dbReference type="SUPFAM" id="SSF64397">
    <property type="entry name" value="Hsp33 domain"/>
    <property type="match status" value="1"/>
</dbReference>
<dbReference type="InterPro" id="IPR000397">
    <property type="entry name" value="Heat_shock_Hsp33"/>
</dbReference>
<comment type="caution">
    <text evidence="1">The sequence shown here is derived from an EMBL/GenBank/DDBJ whole genome shotgun (WGS) entry which is preliminary data.</text>
</comment>
<protein>
    <submittedName>
        <fullName evidence="1">Chaperonin HslO</fullName>
    </submittedName>
</protein>
<sequence>SKVCSAALGRMLTAATMMGSTLKGKDDSITVKINGGGPCGTVLAVSDSDGNVRGCIGKSDISLPLNKKGKLDVAGAVGKNGFVTVIKDLGLKEPYIGKTPIVSGEIAEDITSYYAVSEQIPTVCALGVLTEHDNGEIICAGGFMIQLLPTADDTIIERVEESIKDLPPVTKILSDGMTPEEICKKSLSKFNLQLLDETNTAYRCTCSRERVE</sequence>
<organism evidence="1">
    <name type="scientific">human gut metagenome</name>
    <dbReference type="NCBI Taxonomy" id="408170"/>
    <lineage>
        <taxon>unclassified sequences</taxon>
        <taxon>metagenomes</taxon>
        <taxon>organismal metagenomes</taxon>
    </lineage>
</organism>
<feature type="non-terminal residue" evidence="1">
    <location>
        <position position="212"/>
    </location>
</feature>
<dbReference type="Gene3D" id="3.55.30.10">
    <property type="entry name" value="Hsp33 domain"/>
    <property type="match status" value="1"/>
</dbReference>
<dbReference type="GO" id="GO:0005737">
    <property type="term" value="C:cytoplasm"/>
    <property type="evidence" value="ECO:0007669"/>
    <property type="project" value="InterPro"/>
</dbReference>
<accession>K1SXM7</accession>
<proteinExistence type="predicted"/>
<dbReference type="PANTHER" id="PTHR30111">
    <property type="entry name" value="33 KDA CHAPERONIN"/>
    <property type="match status" value="1"/>
</dbReference>
<dbReference type="EMBL" id="AJWY01006958">
    <property type="protein sequence ID" value="EKC65402.1"/>
    <property type="molecule type" value="Genomic_DNA"/>
</dbReference>
<dbReference type="InterPro" id="IPR016153">
    <property type="entry name" value="Heat_shock_Hsp33_N"/>
</dbReference>
<dbReference type="GO" id="GO:0051082">
    <property type="term" value="F:unfolded protein binding"/>
    <property type="evidence" value="ECO:0007669"/>
    <property type="project" value="InterPro"/>
</dbReference>
<name>K1SXM7_9ZZZZ</name>